<evidence type="ECO:0000313" key="1">
    <source>
        <dbReference type="EMBL" id="OHT12843.1"/>
    </source>
</evidence>
<dbReference type="Proteomes" id="UP000179807">
    <property type="component" value="Unassembled WGS sequence"/>
</dbReference>
<name>A0A1J4KNM3_9EUKA</name>
<dbReference type="EMBL" id="MLAK01000554">
    <property type="protein sequence ID" value="OHT12843.1"/>
    <property type="molecule type" value="Genomic_DNA"/>
</dbReference>
<keyword evidence="2" id="KW-1185">Reference proteome</keyword>
<comment type="caution">
    <text evidence="1">The sequence shown here is derived from an EMBL/GenBank/DDBJ whole genome shotgun (WGS) entry which is preliminary data.</text>
</comment>
<proteinExistence type="predicted"/>
<sequence>MGEFYDVRSIDNLLFARKLVQFCPTSFSVDDLNENFTSHVLQRSHSEKVHFIPPNPLVSAFAVSPSLTSKSLSSSYNSASLISFSEQGQNSSSNLFHFNKNINSNSKETQPKTSVSRFDFLMNDIASIKSNSFSNKSLNCKENEKCIKKMKYELPNLRQLKLSGCSSSCLSVPRSRKPLMVVSLSSLDLEGDSHQIENCKPFNFDAIKDNNKRENILDNASYVDKVCKVTEGSEMFPEARHVDSPVPSGDESE</sequence>
<dbReference type="VEuPathDB" id="TrichDB:TRFO_17216"/>
<dbReference type="GeneID" id="94834156"/>
<gene>
    <name evidence="1" type="ORF">TRFO_17216</name>
</gene>
<accession>A0A1J4KNM3</accession>
<reference evidence="1" key="1">
    <citation type="submission" date="2016-10" db="EMBL/GenBank/DDBJ databases">
        <authorList>
            <person name="Benchimol M."/>
            <person name="Almeida L.G."/>
            <person name="Vasconcelos A.T."/>
            <person name="Perreira-Neves A."/>
            <person name="Rosa I.A."/>
            <person name="Tasca T."/>
            <person name="Bogo M.R."/>
            <person name="de Souza W."/>
        </authorList>
    </citation>
    <scope>NUCLEOTIDE SEQUENCE [LARGE SCALE GENOMIC DNA]</scope>
    <source>
        <strain evidence="1">K</strain>
    </source>
</reference>
<evidence type="ECO:0000313" key="2">
    <source>
        <dbReference type="Proteomes" id="UP000179807"/>
    </source>
</evidence>
<dbReference type="RefSeq" id="XP_068365979.1">
    <property type="nucleotide sequence ID" value="XM_068499452.1"/>
</dbReference>
<organism evidence="1 2">
    <name type="scientific">Tritrichomonas foetus</name>
    <dbReference type="NCBI Taxonomy" id="1144522"/>
    <lineage>
        <taxon>Eukaryota</taxon>
        <taxon>Metamonada</taxon>
        <taxon>Parabasalia</taxon>
        <taxon>Tritrichomonadida</taxon>
        <taxon>Tritrichomonadidae</taxon>
        <taxon>Tritrichomonas</taxon>
    </lineage>
</organism>
<protein>
    <submittedName>
        <fullName evidence="1">Uncharacterized protein</fullName>
    </submittedName>
</protein>
<dbReference type="AlphaFoldDB" id="A0A1J4KNM3"/>